<feature type="domain" description="Histidine-specific methyltransferase SAM-dependent" evidence="4">
    <location>
        <begin position="17"/>
        <end position="328"/>
    </location>
</feature>
<proteinExistence type="predicted"/>
<keyword evidence="1" id="KW-0489">Methyltransferase</keyword>
<dbReference type="Gene3D" id="3.90.1580.10">
    <property type="entry name" value="paralog of FGE (formylglycine-generating enzyme)"/>
    <property type="match status" value="2"/>
</dbReference>
<dbReference type="PANTHER" id="PTHR43397:SF1">
    <property type="entry name" value="ERGOTHIONEINE BIOSYNTHESIS PROTEIN 1"/>
    <property type="match status" value="1"/>
</dbReference>
<dbReference type="InterPro" id="IPR019257">
    <property type="entry name" value="MeTrfase_dom"/>
</dbReference>
<evidence type="ECO:0000313" key="5">
    <source>
        <dbReference type="EMBL" id="CAK9868122.1"/>
    </source>
</evidence>
<name>A0ABP1B072_9BRYO</name>
<dbReference type="InterPro" id="IPR042095">
    <property type="entry name" value="SUMF_sf"/>
</dbReference>
<evidence type="ECO:0000313" key="6">
    <source>
        <dbReference type="Proteomes" id="UP001497522"/>
    </source>
</evidence>
<dbReference type="Pfam" id="PF10017">
    <property type="entry name" value="Methyltransf_33"/>
    <property type="match status" value="1"/>
</dbReference>
<evidence type="ECO:0000256" key="2">
    <source>
        <dbReference type="ARBA" id="ARBA00022679"/>
    </source>
</evidence>
<keyword evidence="6" id="KW-1185">Reference proteome</keyword>
<reference evidence="5" key="1">
    <citation type="submission" date="2024-03" db="EMBL/GenBank/DDBJ databases">
        <authorList>
            <consortium name="ELIXIR-Norway"/>
            <consortium name="Elixir Norway"/>
        </authorList>
    </citation>
    <scope>NUCLEOTIDE SEQUENCE</scope>
</reference>
<dbReference type="InterPro" id="IPR016187">
    <property type="entry name" value="CTDL_fold"/>
</dbReference>
<gene>
    <name evidence="5" type="ORF">CSSPJE1EN2_LOCUS11117</name>
</gene>
<feature type="domain" description="Sulfatase-modifying factor enzyme-like" evidence="3">
    <location>
        <begin position="705"/>
        <end position="773"/>
    </location>
</feature>
<dbReference type="EMBL" id="OZ023719">
    <property type="protein sequence ID" value="CAK9868122.1"/>
    <property type="molecule type" value="Genomic_DNA"/>
</dbReference>
<dbReference type="Gene3D" id="3.40.50.150">
    <property type="entry name" value="Vaccinia Virus protein VP39"/>
    <property type="match status" value="1"/>
</dbReference>
<dbReference type="Proteomes" id="UP001497522">
    <property type="component" value="Chromosome 18"/>
</dbReference>
<evidence type="ECO:0000259" key="3">
    <source>
        <dbReference type="Pfam" id="PF03781"/>
    </source>
</evidence>
<dbReference type="InterPro" id="IPR005532">
    <property type="entry name" value="SUMF_dom"/>
</dbReference>
<dbReference type="SUPFAM" id="SSF53335">
    <property type="entry name" value="S-adenosyl-L-methionine-dependent methyltransferases"/>
    <property type="match status" value="1"/>
</dbReference>
<dbReference type="InterPro" id="IPR029063">
    <property type="entry name" value="SAM-dependent_MTases_sf"/>
</dbReference>
<sequence length="776" mass="88938">MPSSYDGDSTTTNTTMHQVLEGLQNLQGNKKIPLSLLYDKKGSELYEEKTELEEYYPFLAEDHMLELHVDEIAAQIPLHSVIVELGCGTARKTAKVLSAIQACHGRCWYAGIDMSSPFLEEAYKNLMQNVDGLQHEDMDMVQADYIEGLKIVREHYPHENICILGLGSSVGNLLLQLQFNFSVMLLLLLVLTAKYSCAQDQERLRAVYYDKVGVTGLFIKNGMRNALALLGHEVSTKVEESWVYEVDINEHLHQVEMYLKFPTDLKLPQHQVHIRGLRAAYDNGCFVNVAGQGRGCWLKFQGNFTVGDFNHLANESGFVIDMAWRDQTWGMQMLIPFKEAYIRCWHATDAFFRNLPDWSMKPIDVRHPFCFYYGHLPAFAKLKLLPNQVVTKFDAMFSRGIDPIVTDPSECHGHPAVPVQWPTREEIIEYVQHVREELMEAMDDARISARLINMALEHEYMHLETLAYMLVQERKKLFEKKSSNNGFNALPHHMFNGNNNNNSHVGINSGTTMKKKLSAAALKSSIYSSGNNMVPISNGNVMMGGNVAAEFHMVQISNGNVMMGGNVADNGFMWDNEYPQFTTHVPEKFLVSSEPVSVRDFLAFVKEGGYEEEEFWQPVDFKFFKDQGHKHPATWSKVHGEYYVHSVDSTDHWSKVADQPVFVSLSEAKAFCHSVRCRIMTELEYHQILQSGYATKVHKLRSDGWEWTSSVFQPFPGFKPMVEYPEYSSDFFNSSHYVLKGASPLTHPKMWRDSFRNFYQRQYPFVFAKFRCCKNM</sequence>
<feature type="domain" description="Sulfatase-modifying factor enzyme-like" evidence="3">
    <location>
        <begin position="552"/>
        <end position="686"/>
    </location>
</feature>
<organism evidence="5 6">
    <name type="scientific">Sphagnum jensenii</name>
    <dbReference type="NCBI Taxonomy" id="128206"/>
    <lineage>
        <taxon>Eukaryota</taxon>
        <taxon>Viridiplantae</taxon>
        <taxon>Streptophyta</taxon>
        <taxon>Embryophyta</taxon>
        <taxon>Bryophyta</taxon>
        <taxon>Sphagnophytina</taxon>
        <taxon>Sphagnopsida</taxon>
        <taxon>Sphagnales</taxon>
        <taxon>Sphagnaceae</taxon>
        <taxon>Sphagnum</taxon>
    </lineage>
</organism>
<dbReference type="SUPFAM" id="SSF56436">
    <property type="entry name" value="C-type lectin-like"/>
    <property type="match status" value="1"/>
</dbReference>
<dbReference type="Pfam" id="PF03781">
    <property type="entry name" value="FGE-sulfatase"/>
    <property type="match status" value="2"/>
</dbReference>
<accession>A0ABP1B072</accession>
<dbReference type="PANTHER" id="PTHR43397">
    <property type="entry name" value="ERGOTHIONEINE BIOSYNTHESIS PROTEIN 1"/>
    <property type="match status" value="1"/>
</dbReference>
<protein>
    <submittedName>
        <fullName evidence="5">Uncharacterized protein</fullName>
    </submittedName>
</protein>
<keyword evidence="2" id="KW-0808">Transferase</keyword>
<evidence type="ECO:0000259" key="4">
    <source>
        <dbReference type="Pfam" id="PF10017"/>
    </source>
</evidence>
<evidence type="ECO:0000256" key="1">
    <source>
        <dbReference type="ARBA" id="ARBA00022603"/>
    </source>
</evidence>
<dbReference type="InterPro" id="IPR051128">
    <property type="entry name" value="EgtD_Methyltrsf_superfamily"/>
</dbReference>